<comment type="caution">
    <text evidence="2">The sequence shown here is derived from an EMBL/GenBank/DDBJ whole genome shotgun (WGS) entry which is preliminary data.</text>
</comment>
<evidence type="ECO:0000256" key="1">
    <source>
        <dbReference type="SAM" id="Phobius"/>
    </source>
</evidence>
<dbReference type="Proteomes" id="UP001194714">
    <property type="component" value="Unassembled WGS sequence"/>
</dbReference>
<reference evidence="2 3" key="1">
    <citation type="submission" date="2020-01" db="EMBL/GenBank/DDBJ databases">
        <title>Draft genome sequence of Cand. Neptunochlamydia vexilliferae K9.</title>
        <authorList>
            <person name="Schulz F."/>
            <person name="Koestlbacher S."/>
            <person name="Wascher F."/>
            <person name="Pizzetti I."/>
            <person name="Horn M."/>
        </authorList>
    </citation>
    <scope>NUCLEOTIDE SEQUENCE [LARGE SCALE GENOMIC DNA]</scope>
    <source>
        <strain evidence="2 3">K9</strain>
    </source>
</reference>
<evidence type="ECO:0000313" key="2">
    <source>
        <dbReference type="EMBL" id="MBF5060264.1"/>
    </source>
</evidence>
<keyword evidence="3" id="KW-1185">Reference proteome</keyword>
<gene>
    <name evidence="2" type="ORF">NEPTK9_001797</name>
</gene>
<organism evidence="2 3">
    <name type="scientific">Candidatus Neptunichlamydia vexilliferae</name>
    <dbReference type="NCBI Taxonomy" id="1651774"/>
    <lineage>
        <taxon>Bacteria</taxon>
        <taxon>Pseudomonadati</taxon>
        <taxon>Chlamydiota</taxon>
        <taxon>Chlamydiia</taxon>
        <taxon>Parachlamydiales</taxon>
        <taxon>Simkaniaceae</taxon>
        <taxon>Candidatus Neptunichlamydia</taxon>
    </lineage>
</organism>
<sequence>VWVLMLARLGYIGYETNHLCIFKNLSHDFAGILMPACLTLSVTFISICLF</sequence>
<keyword evidence="1" id="KW-0472">Membrane</keyword>
<dbReference type="EMBL" id="JAAEJV010000111">
    <property type="protein sequence ID" value="MBF5060264.1"/>
    <property type="molecule type" value="Genomic_DNA"/>
</dbReference>
<accession>A0ABS0B237</accession>
<name>A0ABS0B237_9BACT</name>
<protein>
    <submittedName>
        <fullName evidence="2">Uncharacterized protein</fullName>
    </submittedName>
</protein>
<feature type="transmembrane region" description="Helical" evidence="1">
    <location>
        <begin position="29"/>
        <end position="49"/>
    </location>
</feature>
<evidence type="ECO:0000313" key="3">
    <source>
        <dbReference type="Proteomes" id="UP001194714"/>
    </source>
</evidence>
<keyword evidence="1" id="KW-1133">Transmembrane helix</keyword>
<keyword evidence="1" id="KW-0812">Transmembrane</keyword>
<proteinExistence type="predicted"/>
<feature type="non-terminal residue" evidence="2">
    <location>
        <position position="1"/>
    </location>
</feature>